<gene>
    <name evidence="3" type="ORF">E1742_03230</name>
    <name evidence="2" type="ORF">GCM10007388_37560</name>
</gene>
<dbReference type="Proteomes" id="UP000619512">
    <property type="component" value="Unassembled WGS sequence"/>
</dbReference>
<dbReference type="RefSeq" id="WP_134383525.1">
    <property type="nucleotide sequence ID" value="NZ_BMWW01000007.1"/>
</dbReference>
<protein>
    <submittedName>
        <fullName evidence="3">DUF1700 domain-containing protein</fullName>
    </submittedName>
</protein>
<evidence type="ECO:0000313" key="4">
    <source>
        <dbReference type="Proteomes" id="UP000294359"/>
    </source>
</evidence>
<feature type="transmembrane region" description="Helical" evidence="1">
    <location>
        <begin position="216"/>
        <end position="239"/>
    </location>
</feature>
<dbReference type="EMBL" id="BMWW01000007">
    <property type="protein sequence ID" value="GGZ00553.1"/>
    <property type="molecule type" value="Genomic_DNA"/>
</dbReference>
<dbReference type="Pfam" id="PF22564">
    <property type="entry name" value="HAAS"/>
    <property type="match status" value="1"/>
</dbReference>
<dbReference type="Proteomes" id="UP000294359">
    <property type="component" value="Chromosome"/>
</dbReference>
<reference evidence="2" key="1">
    <citation type="journal article" date="2014" name="Int. J. Syst. Evol. Microbiol.">
        <title>Complete genome sequence of Corynebacterium casei LMG S-19264T (=DSM 44701T), isolated from a smear-ripened cheese.</title>
        <authorList>
            <consortium name="US DOE Joint Genome Institute (JGI-PGF)"/>
            <person name="Walter F."/>
            <person name="Albersmeier A."/>
            <person name="Kalinowski J."/>
            <person name="Ruckert C."/>
        </authorList>
    </citation>
    <scope>NUCLEOTIDE SEQUENCE</scope>
    <source>
        <strain evidence="2">KCTC 12344</strain>
    </source>
</reference>
<keyword evidence="1" id="KW-0812">Transmembrane</keyword>
<name>A0A4P7B9R6_9BURK</name>
<sequence length="256" mass="27153">MGKQDYLDALAKAMAGLPPETAARTLAYYEQRFIDGLTVGRSEAEIAAELDEPRKIAMTLRANAHLAALEPRKAPAGFARAAFTFVGLAVFNLFMVVPAAVCAALLMALYFSSAGFYVSGIAITSSGLAGANEIVLSGPLHNIVGVTTDNDDERHAQTRISIGEDGIHVEEEALGEQSRATTRSGRIFDGAEAMADGSVRIEIDREGSSRAAQTTLGTGLIVGGIALFLLSLVLTRYAALGLKRYVQMNYALLQGR</sequence>
<keyword evidence="4" id="KW-1185">Reference proteome</keyword>
<organism evidence="2 5">
    <name type="scientific">Pseudoduganella plicata</name>
    <dbReference type="NCBI Taxonomy" id="321984"/>
    <lineage>
        <taxon>Bacteria</taxon>
        <taxon>Pseudomonadati</taxon>
        <taxon>Pseudomonadota</taxon>
        <taxon>Betaproteobacteria</taxon>
        <taxon>Burkholderiales</taxon>
        <taxon>Oxalobacteraceae</taxon>
        <taxon>Telluria group</taxon>
        <taxon>Pseudoduganella</taxon>
    </lineage>
</organism>
<dbReference type="EMBL" id="CP038026">
    <property type="protein sequence ID" value="QBQ35286.1"/>
    <property type="molecule type" value="Genomic_DNA"/>
</dbReference>
<keyword evidence="1" id="KW-1133">Transmembrane helix</keyword>
<evidence type="ECO:0000256" key="1">
    <source>
        <dbReference type="SAM" id="Phobius"/>
    </source>
</evidence>
<evidence type="ECO:0000313" key="2">
    <source>
        <dbReference type="EMBL" id="GGZ00553.1"/>
    </source>
</evidence>
<reference evidence="3 4" key="2">
    <citation type="submission" date="2019-03" db="EMBL/GenBank/DDBJ databases">
        <title>Draft Genome Sequences of Six Type Strains of the Genus Massilia.</title>
        <authorList>
            <person name="Miess H."/>
            <person name="Frediansyhah A."/>
            <person name="Gross H."/>
        </authorList>
    </citation>
    <scope>NUCLEOTIDE SEQUENCE [LARGE SCALE GENOMIC DNA]</scope>
    <source>
        <strain evidence="3 4">DSM 17505</strain>
    </source>
</reference>
<keyword evidence="1" id="KW-0472">Membrane</keyword>
<feature type="transmembrane region" description="Helical" evidence="1">
    <location>
        <begin position="82"/>
        <end position="111"/>
    </location>
</feature>
<evidence type="ECO:0000313" key="5">
    <source>
        <dbReference type="Proteomes" id="UP000619512"/>
    </source>
</evidence>
<dbReference type="AlphaFoldDB" id="A0A4P7B9R6"/>
<dbReference type="OrthoDB" id="9804829at2"/>
<reference evidence="2" key="3">
    <citation type="submission" date="2022-12" db="EMBL/GenBank/DDBJ databases">
        <authorList>
            <person name="Sun Q."/>
            <person name="Kim S."/>
        </authorList>
    </citation>
    <scope>NUCLEOTIDE SEQUENCE</scope>
    <source>
        <strain evidence="2">KCTC 12344</strain>
    </source>
</reference>
<accession>A0A4P7B9R6</accession>
<proteinExistence type="predicted"/>
<evidence type="ECO:0000313" key="3">
    <source>
        <dbReference type="EMBL" id="QBQ35286.1"/>
    </source>
</evidence>